<sequence length="422" mass="47842">MAQRISSALARRIALAAQGFGRPRPETIGTRQLNTLIERINLLQIDSVNVFERSHYLPVFARLGGYDKALLDALTFTPKTRYLEYWAHVAAIIPRDDLALLRWRMQEYRRKDAADPGSWANANASMLDWLRAELAEKGPMAASEIEHEATRRRGPWWGWSDAKRGLESLFIWGDVVTAGRTRFERRYALPEQVLPAELIEAHVEKDDAVRELVLRSARAHGIGTAGDFADYYRIGASDARRAIRDLEDGGQLVPVVVEGWERGGRPLPAWLHREARLPRRIDATALLTPFDPVVWQRDRALRLFDFHYRIEIYTPAPKRVFGYYVLPLLVDDRVVGRVDLKNDRQAGVLRVRAAWREEGAPPQTAERLAEVLRQTAAWQGLGEIAVVDRGTLAREVALALGVRTTEFTTTDEVEEAIESVVD</sequence>
<evidence type="ECO:0008006" key="3">
    <source>
        <dbReference type="Google" id="ProtNLM"/>
    </source>
</evidence>
<name>A0A2M9BW70_9MICO</name>
<dbReference type="PANTHER" id="PTHR30528:SF0">
    <property type="entry name" value="CYTOPLASMIC PROTEIN"/>
    <property type="match status" value="1"/>
</dbReference>
<protein>
    <recommendedName>
        <fullName evidence="3">Winged helix-turn-helix protein</fullName>
    </recommendedName>
</protein>
<dbReference type="PANTHER" id="PTHR30528">
    <property type="entry name" value="CYTOPLASMIC PROTEIN"/>
    <property type="match status" value="1"/>
</dbReference>
<dbReference type="EMBL" id="PGFB01000003">
    <property type="protein sequence ID" value="PJJ62202.1"/>
    <property type="molecule type" value="Genomic_DNA"/>
</dbReference>
<comment type="caution">
    <text evidence="1">The sequence shown here is derived from an EMBL/GenBank/DDBJ whole genome shotgun (WGS) entry which is preliminary data.</text>
</comment>
<organism evidence="1 2">
    <name type="scientific">Compostimonas suwonensis</name>
    <dbReference type="NCBI Taxonomy" id="1048394"/>
    <lineage>
        <taxon>Bacteria</taxon>
        <taxon>Bacillati</taxon>
        <taxon>Actinomycetota</taxon>
        <taxon>Actinomycetes</taxon>
        <taxon>Micrococcales</taxon>
        <taxon>Microbacteriaceae</taxon>
        <taxon>Compostimonas</taxon>
    </lineage>
</organism>
<evidence type="ECO:0000313" key="1">
    <source>
        <dbReference type="EMBL" id="PJJ62202.1"/>
    </source>
</evidence>
<reference evidence="1 2" key="1">
    <citation type="submission" date="2017-11" db="EMBL/GenBank/DDBJ databases">
        <title>Genomic Encyclopedia of Archaeal and Bacterial Type Strains, Phase II (KMG-II): From Individual Species to Whole Genera.</title>
        <authorList>
            <person name="Goeker M."/>
        </authorList>
    </citation>
    <scope>NUCLEOTIDE SEQUENCE [LARGE SCALE GENOMIC DNA]</scope>
    <source>
        <strain evidence="1 2">DSM 25625</strain>
    </source>
</reference>
<gene>
    <name evidence="1" type="ORF">CLV54_1999</name>
</gene>
<evidence type="ECO:0000313" key="2">
    <source>
        <dbReference type="Proteomes" id="UP000230161"/>
    </source>
</evidence>
<dbReference type="AlphaFoldDB" id="A0A2M9BW70"/>
<keyword evidence="2" id="KW-1185">Reference proteome</keyword>
<proteinExistence type="predicted"/>
<dbReference type="OrthoDB" id="9787207at2"/>
<accession>A0A2M9BW70</accession>
<dbReference type="Proteomes" id="UP000230161">
    <property type="component" value="Unassembled WGS sequence"/>
</dbReference>
<dbReference type="InterPro" id="IPR009351">
    <property type="entry name" value="AlkZ-like"/>
</dbReference>
<dbReference type="RefSeq" id="WP_100344790.1">
    <property type="nucleotide sequence ID" value="NZ_PGFB01000003.1"/>
</dbReference>
<dbReference type="Pfam" id="PF06224">
    <property type="entry name" value="AlkZ-like"/>
    <property type="match status" value="1"/>
</dbReference>